<keyword evidence="2" id="KW-1185">Reference proteome</keyword>
<evidence type="ECO:0000313" key="2">
    <source>
        <dbReference type="Proteomes" id="UP000289200"/>
    </source>
</evidence>
<accession>A0A447D1Y1</accession>
<dbReference type="AlphaFoldDB" id="A0A447D1Y1"/>
<dbReference type="Proteomes" id="UP000289200">
    <property type="component" value="Unassembled WGS sequence"/>
</dbReference>
<gene>
    <name evidence="1" type="ORF">RHODGE_RHODGE_05029</name>
</gene>
<comment type="caution">
    <text evidence="1">The sequence shown here is derived from an EMBL/GenBank/DDBJ whole genome shotgun (WGS) entry which is preliminary data.</text>
</comment>
<proteinExistence type="predicted"/>
<reference evidence="2" key="1">
    <citation type="submission" date="2018-10" db="EMBL/GenBank/DDBJ databases">
        <authorList>
            <person name="Peiro R."/>
            <person name="Begona"/>
            <person name="Cbmso G."/>
            <person name="Lopez M."/>
            <person name="Gonzalez S."/>
            <person name="Sacristan E."/>
            <person name="Castillo E."/>
        </authorList>
    </citation>
    <scope>NUCLEOTIDE SEQUENCE [LARGE SCALE GENOMIC DNA]</scope>
</reference>
<name>A0A447D1Y1_9BRAD</name>
<evidence type="ECO:0000313" key="1">
    <source>
        <dbReference type="EMBL" id="VCU11548.1"/>
    </source>
</evidence>
<protein>
    <submittedName>
        <fullName evidence="1">Uncharacterized protein</fullName>
    </submittedName>
</protein>
<organism evidence="1 2">
    <name type="scientific">Rhodoplanes serenus</name>
    <dbReference type="NCBI Taxonomy" id="200615"/>
    <lineage>
        <taxon>Bacteria</taxon>
        <taxon>Pseudomonadati</taxon>
        <taxon>Pseudomonadota</taxon>
        <taxon>Alphaproteobacteria</taxon>
        <taxon>Hyphomicrobiales</taxon>
        <taxon>Nitrobacteraceae</taxon>
        <taxon>Rhodoplanes</taxon>
    </lineage>
</organism>
<sequence length="35" mass="3790">MPTWLRNELGGLAFVAAIVSAIYANMDALRQIAVN</sequence>
<dbReference type="EMBL" id="UWOC01000214">
    <property type="protein sequence ID" value="VCU11548.1"/>
    <property type="molecule type" value="Genomic_DNA"/>
</dbReference>